<feature type="region of interest" description="Disordered" evidence="1">
    <location>
        <begin position="846"/>
        <end position="880"/>
    </location>
</feature>
<dbReference type="HOGENOM" id="CLU_311481_0_0_1"/>
<feature type="compositionally biased region" description="Acidic residues" evidence="1">
    <location>
        <begin position="849"/>
        <end position="858"/>
    </location>
</feature>
<feature type="compositionally biased region" description="Basic and acidic residues" evidence="1">
    <location>
        <begin position="871"/>
        <end position="880"/>
    </location>
</feature>
<evidence type="ECO:0000313" key="2">
    <source>
        <dbReference type="EMBL" id="CCA69262.1"/>
    </source>
</evidence>
<dbReference type="InParanoid" id="G4TDA4"/>
<dbReference type="InterPro" id="IPR011990">
    <property type="entry name" value="TPR-like_helical_dom_sf"/>
</dbReference>
<keyword evidence="3" id="KW-1185">Reference proteome</keyword>
<evidence type="ECO:0000256" key="1">
    <source>
        <dbReference type="SAM" id="MobiDB-lite"/>
    </source>
</evidence>
<dbReference type="GO" id="GO:0006396">
    <property type="term" value="P:RNA processing"/>
    <property type="evidence" value="ECO:0007669"/>
    <property type="project" value="TreeGrafter"/>
</dbReference>
<dbReference type="PANTHER" id="PTHR47934:SF6">
    <property type="entry name" value="MITOCHONDRIAL GROUP I INTRON SPLICING FACTOR CCM1-RELATED"/>
    <property type="match status" value="1"/>
</dbReference>
<dbReference type="GO" id="GO:0005739">
    <property type="term" value="C:mitochondrion"/>
    <property type="evidence" value="ECO:0007669"/>
    <property type="project" value="TreeGrafter"/>
</dbReference>
<gene>
    <name evidence="2" type="ORF">PIIN_03161</name>
</gene>
<organism evidence="2 3">
    <name type="scientific">Serendipita indica (strain DSM 11827)</name>
    <name type="common">Root endophyte fungus</name>
    <name type="synonym">Piriformospora indica</name>
    <dbReference type="NCBI Taxonomy" id="1109443"/>
    <lineage>
        <taxon>Eukaryota</taxon>
        <taxon>Fungi</taxon>
        <taxon>Dikarya</taxon>
        <taxon>Basidiomycota</taxon>
        <taxon>Agaricomycotina</taxon>
        <taxon>Agaricomycetes</taxon>
        <taxon>Sebacinales</taxon>
        <taxon>Serendipitaceae</taxon>
        <taxon>Serendipita</taxon>
    </lineage>
</organism>
<evidence type="ECO:0008006" key="4">
    <source>
        <dbReference type="Google" id="ProtNLM"/>
    </source>
</evidence>
<dbReference type="EMBL" id="CAFZ01000051">
    <property type="protein sequence ID" value="CCA69262.1"/>
    <property type="molecule type" value="Genomic_DNA"/>
</dbReference>
<dbReference type="PANTHER" id="PTHR47934">
    <property type="entry name" value="PENTATRICOPEPTIDE REPEAT-CONTAINING PROTEIN PET309, MITOCHONDRIAL"/>
    <property type="match status" value="1"/>
</dbReference>
<dbReference type="GO" id="GO:0007005">
    <property type="term" value="P:mitochondrion organization"/>
    <property type="evidence" value="ECO:0007669"/>
    <property type="project" value="TreeGrafter"/>
</dbReference>
<proteinExistence type="predicted"/>
<dbReference type="eggNOG" id="ENOG502SC0E">
    <property type="taxonomic scope" value="Eukaryota"/>
</dbReference>
<evidence type="ECO:0000313" key="3">
    <source>
        <dbReference type="Proteomes" id="UP000007148"/>
    </source>
</evidence>
<name>G4TDA4_SERID</name>
<comment type="caution">
    <text evidence="2">The sequence shown here is derived from an EMBL/GenBank/DDBJ whole genome shotgun (WGS) entry which is preliminary data.</text>
</comment>
<dbReference type="Gene3D" id="1.25.40.10">
    <property type="entry name" value="Tetratricopeptide repeat domain"/>
    <property type="match status" value="2"/>
</dbReference>
<feature type="compositionally biased region" description="Polar residues" evidence="1">
    <location>
        <begin position="499"/>
        <end position="511"/>
    </location>
</feature>
<dbReference type="Proteomes" id="UP000007148">
    <property type="component" value="Unassembled WGS sequence"/>
</dbReference>
<accession>G4TDA4</accession>
<feature type="region of interest" description="Disordered" evidence="1">
    <location>
        <begin position="444"/>
        <end position="470"/>
    </location>
</feature>
<feature type="region of interest" description="Disordered" evidence="1">
    <location>
        <begin position="499"/>
        <end position="528"/>
    </location>
</feature>
<protein>
    <recommendedName>
        <fullName evidence="4">Pentatricopeptide repeat-containing protein</fullName>
    </recommendedName>
</protein>
<dbReference type="OrthoDB" id="185373at2759"/>
<sequence length="943" mass="106672">MLSSRHIRHLPPNLLLAIHQQLNTVPRPRLVQPISFVSQPRRTYTSSLLSRVGISTREEKFRHHLDQAIEHARNPQTWNSFPEVYNRLLSQYRQLGDARKPAPGLSQSLSHLMMNLTQTRTPNRSVNKYVNSIFQDIKSGKWGIPLSPEHYHPLVRCRAQNEDFEGAEASLMECIDAFPFSSVPPRLFIALLGEYRRYNDFESVWRVYQALKGDGRTLDQRVYELVQDVLVESPKAFLRDHILELQADFDSAKLGTVSKLSLLLSTFLALGEQGEAENAAQKLLKALEGISVTRTAEYRGWDILIRYSLSRKGVAATKELISLAKKQGYRPGSSLLHRIIIDHEYTTSEQLLACEEALSIEADAIAWSLLVHRALALHGVDAAIAIYGESKRRGIPPLAYMLHPIIRTLVGGHLRKTLEWKNLERALVLYEDLRNAARECTRHTDLGSMQQAEDSPASARISSQKTQAARKVWPGPDSMIYDTLLRAIAQLGRTIDPNTSLPVQLANRSTPSNPPDDGATPSDDSSPSQMNLWGLALNLLDDMRQLNVPSTPMSTTAIIILCMRIAPTFGSAFQVYRALVHGDQLRERATLADEFDGGLSSWSGGDRYFNQFELNAMSYENIIRGFCTLKPKHEGGVLTYPPADLYLQLVKDMQLAGYRITEDVYMTFLYRLGRQARALRLWEKETFPYSEDEVEGGEDIEALDPKNIDSDTFLDTRQSILHSIRTMHNHIVLNAGITPSIDLLNAMLDAYNKVAAVHDAFKVWDTIFLSRIYNQQSVAIIMDTCGWARVGHKASQIWNQLVQVDFPFNKNDWDSRVECLCRVGKLDEALKVVCLEMPLQNKVNLSQMPEEDAPDVSVDDQSPPSRIARNARREAQRKERDVMPDAKTLAVLFSFASKTNQVDEVRNRVRRYLPQVWQSIPVKLKKVWTHELSSNGEEGVEVS</sequence>
<reference evidence="2 3" key="1">
    <citation type="journal article" date="2011" name="PLoS Pathog.">
        <title>Endophytic Life Strategies Decoded by Genome and Transcriptome Analyses of the Mutualistic Root Symbiont Piriformospora indica.</title>
        <authorList>
            <person name="Zuccaro A."/>
            <person name="Lahrmann U."/>
            <person name="Guldener U."/>
            <person name="Langen G."/>
            <person name="Pfiffi S."/>
            <person name="Biedenkopf D."/>
            <person name="Wong P."/>
            <person name="Samans B."/>
            <person name="Grimm C."/>
            <person name="Basiewicz M."/>
            <person name="Murat C."/>
            <person name="Martin F."/>
            <person name="Kogel K.H."/>
        </authorList>
    </citation>
    <scope>NUCLEOTIDE SEQUENCE [LARGE SCALE GENOMIC DNA]</scope>
    <source>
        <strain evidence="2 3">DSM 11827</strain>
    </source>
</reference>
<dbReference type="InterPro" id="IPR051114">
    <property type="entry name" value="Mito_RNA_Proc_CCM1"/>
</dbReference>
<dbReference type="STRING" id="1109443.G4TDA4"/>
<dbReference type="GO" id="GO:0003729">
    <property type="term" value="F:mRNA binding"/>
    <property type="evidence" value="ECO:0007669"/>
    <property type="project" value="TreeGrafter"/>
</dbReference>
<dbReference type="AlphaFoldDB" id="G4TDA4"/>